<name>A0A7C5Y8V5_9BACT</name>
<proteinExistence type="inferred from homology"/>
<evidence type="ECO:0000256" key="2">
    <source>
        <dbReference type="ARBA" id="ARBA00022840"/>
    </source>
</evidence>
<evidence type="ECO:0000256" key="1">
    <source>
        <dbReference type="ARBA" id="ARBA00022741"/>
    </source>
</evidence>
<sequence length="282" mass="31800">MKELVILTGHSGAGKSTAAGLLEDLGFFCIDNLPPEVVYQVASILSNTVDKLAIVLDVRSFLFGNILKAINDVKERYPFTKVVFLTATKDTLIQRFAHTRRSHPLSKQTSSIGEAIDKEIDMMKDVMEVADLVIDTTMLNPHQLREKLTKILEKKSEKVFVIHIISFGFKYGIPLDADFVFDVRFFPNPFYITELRSKTGKDPEVKEFLRNVDGVSGYLQRMMALLKIAISRYETEGRKELTVAVGCTGGRHRSVYFAEELAGIFEQDGYKITLNHRDVDLG</sequence>
<dbReference type="InterPro" id="IPR027417">
    <property type="entry name" value="P-loop_NTPase"/>
</dbReference>
<dbReference type="GO" id="GO:0005524">
    <property type="term" value="F:ATP binding"/>
    <property type="evidence" value="ECO:0007669"/>
    <property type="project" value="UniProtKB-UniRule"/>
</dbReference>
<dbReference type="SUPFAM" id="SSF52540">
    <property type="entry name" value="P-loop containing nucleoside triphosphate hydrolases"/>
    <property type="match status" value="1"/>
</dbReference>
<dbReference type="PIRSF" id="PIRSF005052">
    <property type="entry name" value="P-loopkin"/>
    <property type="match status" value="1"/>
</dbReference>
<dbReference type="NCBIfam" id="NF003828">
    <property type="entry name" value="PRK05416.1"/>
    <property type="match status" value="1"/>
</dbReference>
<keyword evidence="2 4" id="KW-0067">ATP-binding</keyword>
<dbReference type="Pfam" id="PF22740">
    <property type="entry name" value="PapZ_C"/>
    <property type="match status" value="1"/>
</dbReference>
<evidence type="ECO:0000256" key="4">
    <source>
        <dbReference type="HAMAP-Rule" id="MF_00636"/>
    </source>
</evidence>
<dbReference type="Gene3D" id="3.40.50.300">
    <property type="entry name" value="P-loop containing nucleotide triphosphate hydrolases"/>
    <property type="match status" value="1"/>
</dbReference>
<feature type="binding site" evidence="4">
    <location>
        <begin position="9"/>
        <end position="16"/>
    </location>
    <ligand>
        <name>ATP</name>
        <dbReference type="ChEBI" id="CHEBI:30616"/>
    </ligand>
</feature>
<dbReference type="InterPro" id="IPR053930">
    <property type="entry name" value="RapZ-like_N"/>
</dbReference>
<evidence type="ECO:0000259" key="6">
    <source>
        <dbReference type="Pfam" id="PF22740"/>
    </source>
</evidence>
<dbReference type="PANTHER" id="PTHR30448">
    <property type="entry name" value="RNASE ADAPTER PROTEIN RAPZ"/>
    <property type="match status" value="1"/>
</dbReference>
<feature type="binding site" evidence="4">
    <location>
        <begin position="57"/>
        <end position="60"/>
    </location>
    <ligand>
        <name>GTP</name>
        <dbReference type="ChEBI" id="CHEBI:37565"/>
    </ligand>
</feature>
<dbReference type="PANTHER" id="PTHR30448:SF0">
    <property type="entry name" value="RNASE ADAPTER PROTEIN RAPZ"/>
    <property type="match status" value="1"/>
</dbReference>
<evidence type="ECO:0000259" key="5">
    <source>
        <dbReference type="Pfam" id="PF03668"/>
    </source>
</evidence>
<protein>
    <submittedName>
        <fullName evidence="7">RNase adapter RapZ</fullName>
    </submittedName>
</protein>
<comment type="caution">
    <text evidence="7">The sequence shown here is derived from an EMBL/GenBank/DDBJ whole genome shotgun (WGS) entry which is preliminary data.</text>
</comment>
<evidence type="ECO:0000256" key="3">
    <source>
        <dbReference type="ARBA" id="ARBA00023134"/>
    </source>
</evidence>
<keyword evidence="3 4" id="KW-0342">GTP-binding</keyword>
<dbReference type="InterPro" id="IPR005337">
    <property type="entry name" value="RapZ-like"/>
</dbReference>
<dbReference type="Pfam" id="PF03668">
    <property type="entry name" value="RapZ-like_N"/>
    <property type="match status" value="1"/>
</dbReference>
<organism evidence="7">
    <name type="scientific">Fervidobacterium nodosum</name>
    <dbReference type="NCBI Taxonomy" id="2424"/>
    <lineage>
        <taxon>Bacteria</taxon>
        <taxon>Thermotogati</taxon>
        <taxon>Thermotogota</taxon>
        <taxon>Thermotogae</taxon>
        <taxon>Thermotogales</taxon>
        <taxon>Fervidobacteriaceae</taxon>
        <taxon>Fervidobacterium</taxon>
    </lineage>
</organism>
<feature type="domain" description="RapZ-like N-terminal" evidence="5">
    <location>
        <begin position="3"/>
        <end position="154"/>
    </location>
</feature>
<dbReference type="HAMAP" id="MF_00636">
    <property type="entry name" value="RapZ_like"/>
    <property type="match status" value="1"/>
</dbReference>
<evidence type="ECO:0000313" key="7">
    <source>
        <dbReference type="EMBL" id="HHR33752.1"/>
    </source>
</evidence>
<dbReference type="GO" id="GO:0005525">
    <property type="term" value="F:GTP binding"/>
    <property type="evidence" value="ECO:0007669"/>
    <property type="project" value="UniProtKB-UniRule"/>
</dbReference>
<dbReference type="AlphaFoldDB" id="A0A7C5Y8V5"/>
<accession>A0A7C5Y8V5</accession>
<dbReference type="EMBL" id="DRXW01000150">
    <property type="protein sequence ID" value="HHR33752.1"/>
    <property type="molecule type" value="Genomic_DNA"/>
</dbReference>
<gene>
    <name evidence="7" type="primary">rapZ</name>
    <name evidence="7" type="ORF">ENM46_02260</name>
</gene>
<dbReference type="InterPro" id="IPR053931">
    <property type="entry name" value="RapZ_C"/>
</dbReference>
<keyword evidence="1 4" id="KW-0547">Nucleotide-binding</keyword>
<reference evidence="7" key="1">
    <citation type="journal article" date="2020" name="mSystems">
        <title>Genome- and Community-Level Interaction Insights into Carbon Utilization and Element Cycling Functions of Hydrothermarchaeota in Hydrothermal Sediment.</title>
        <authorList>
            <person name="Zhou Z."/>
            <person name="Liu Y."/>
            <person name="Xu W."/>
            <person name="Pan J."/>
            <person name="Luo Z.H."/>
            <person name="Li M."/>
        </authorList>
    </citation>
    <scope>NUCLEOTIDE SEQUENCE [LARGE SCALE GENOMIC DNA]</scope>
    <source>
        <strain evidence="7">SpSt-1088</strain>
    </source>
</reference>
<feature type="domain" description="RapZ C-terminal" evidence="6">
    <location>
        <begin position="161"/>
        <end position="279"/>
    </location>
</feature>